<dbReference type="Pfam" id="PF13185">
    <property type="entry name" value="GAF_2"/>
    <property type="match status" value="1"/>
</dbReference>
<dbReference type="Gene3D" id="3.30.450.20">
    <property type="entry name" value="PAS domain"/>
    <property type="match status" value="2"/>
</dbReference>
<dbReference type="InterPro" id="IPR035965">
    <property type="entry name" value="PAS-like_dom_sf"/>
</dbReference>
<evidence type="ECO:0000256" key="3">
    <source>
        <dbReference type="ARBA" id="ARBA00012438"/>
    </source>
</evidence>
<keyword evidence="7" id="KW-0902">Two-component regulatory system</keyword>
<dbReference type="SMART" id="SM00387">
    <property type="entry name" value="HATPase_c"/>
    <property type="match status" value="1"/>
</dbReference>
<reference evidence="11 12" key="1">
    <citation type="journal article" date="2011" name="Stand. Genomic Sci.">
        <title>Complete genome sequence of Thermomonospora curvata type strain (B9).</title>
        <authorList>
            <person name="Chertkov O."/>
            <person name="Sikorski J."/>
            <person name="Nolan M."/>
            <person name="Lapidus A."/>
            <person name="Lucas S."/>
            <person name="Del Rio T.G."/>
            <person name="Tice H."/>
            <person name="Cheng J.F."/>
            <person name="Goodwin L."/>
            <person name="Pitluck S."/>
            <person name="Liolios K."/>
            <person name="Ivanova N."/>
            <person name="Mavromatis K."/>
            <person name="Mikhailova N."/>
            <person name="Ovchinnikova G."/>
            <person name="Pati A."/>
            <person name="Chen A."/>
            <person name="Palaniappan K."/>
            <person name="Djao O.D."/>
            <person name="Land M."/>
            <person name="Hauser L."/>
            <person name="Chang Y.J."/>
            <person name="Jeffries C.D."/>
            <person name="Brettin T."/>
            <person name="Han C."/>
            <person name="Detter J.C."/>
            <person name="Rohde M."/>
            <person name="Goker M."/>
            <person name="Woyke T."/>
            <person name="Bristow J."/>
            <person name="Eisen J.A."/>
            <person name="Markowitz V."/>
            <person name="Hugenholtz P."/>
            <person name="Klenk H.P."/>
            <person name="Kyrpides N.C."/>
        </authorList>
    </citation>
    <scope>NUCLEOTIDE SEQUENCE [LARGE SCALE GENOMIC DNA]</scope>
    <source>
        <strain evidence="12">ATCC 19995 / DSM 43183 / JCM 3096 / KCTC 9072 / NBRC 15933 / NCIMB 10081 / Henssen B9</strain>
    </source>
</reference>
<dbReference type="SUPFAM" id="SSF55785">
    <property type="entry name" value="PYP-like sensor domain (PAS domain)"/>
    <property type="match status" value="2"/>
</dbReference>
<feature type="domain" description="PAC" evidence="10">
    <location>
        <begin position="82"/>
        <end position="134"/>
    </location>
</feature>
<keyword evidence="6 11" id="KW-0418">Kinase</keyword>
<dbReference type="PANTHER" id="PTHR43711:SF1">
    <property type="entry name" value="HISTIDINE KINASE 1"/>
    <property type="match status" value="1"/>
</dbReference>
<dbReference type="PROSITE" id="PS50109">
    <property type="entry name" value="HIS_KIN"/>
    <property type="match status" value="1"/>
</dbReference>
<evidence type="ECO:0000256" key="7">
    <source>
        <dbReference type="ARBA" id="ARBA00023012"/>
    </source>
</evidence>
<dbReference type="GO" id="GO:0005886">
    <property type="term" value="C:plasma membrane"/>
    <property type="evidence" value="ECO:0007669"/>
    <property type="project" value="UniProtKB-SubCell"/>
</dbReference>
<dbReference type="AlphaFoldDB" id="D1ADJ2"/>
<evidence type="ECO:0000259" key="9">
    <source>
        <dbReference type="PROSITE" id="PS50112"/>
    </source>
</evidence>
<dbReference type="PROSITE" id="PS50113">
    <property type="entry name" value="PAC"/>
    <property type="match status" value="1"/>
</dbReference>
<dbReference type="HOGENOM" id="CLU_025061_0_0_11"/>
<dbReference type="InterPro" id="IPR050736">
    <property type="entry name" value="Sensor_HK_Regulatory"/>
</dbReference>
<dbReference type="InterPro" id="IPR000014">
    <property type="entry name" value="PAS"/>
</dbReference>
<dbReference type="SMART" id="SM00091">
    <property type="entry name" value="PAS"/>
    <property type="match status" value="2"/>
</dbReference>
<dbReference type="EC" id="2.7.13.3" evidence="3"/>
<organism evidence="11 12">
    <name type="scientific">Thermomonospora curvata (strain ATCC 19995 / DSM 43183 / JCM 3096 / KCTC 9072 / NBRC 15933 / NCIMB 10081 / Henssen B9)</name>
    <dbReference type="NCBI Taxonomy" id="471852"/>
    <lineage>
        <taxon>Bacteria</taxon>
        <taxon>Bacillati</taxon>
        <taxon>Actinomycetota</taxon>
        <taxon>Actinomycetes</taxon>
        <taxon>Streptosporangiales</taxon>
        <taxon>Thermomonosporaceae</taxon>
        <taxon>Thermomonospora</taxon>
    </lineage>
</organism>
<protein>
    <recommendedName>
        <fullName evidence="3">histidine kinase</fullName>
        <ecNumber evidence="3">2.7.13.3</ecNumber>
    </recommendedName>
</protein>
<dbReference type="NCBIfam" id="TIGR00229">
    <property type="entry name" value="sensory_box"/>
    <property type="match status" value="2"/>
</dbReference>
<dbReference type="InterPro" id="IPR029016">
    <property type="entry name" value="GAF-like_dom_sf"/>
</dbReference>
<dbReference type="Pfam" id="PF02518">
    <property type="entry name" value="HATPase_c"/>
    <property type="match status" value="1"/>
</dbReference>
<dbReference type="OrthoDB" id="9757990at2"/>
<dbReference type="InterPro" id="IPR000700">
    <property type="entry name" value="PAS-assoc_C"/>
</dbReference>
<feature type="domain" description="PAS" evidence="9">
    <location>
        <begin position="296"/>
        <end position="341"/>
    </location>
</feature>
<dbReference type="PRINTS" id="PR00344">
    <property type="entry name" value="BCTRLSENSOR"/>
</dbReference>
<dbReference type="CDD" id="cd00130">
    <property type="entry name" value="PAS"/>
    <property type="match status" value="2"/>
</dbReference>
<feature type="domain" description="Histidine kinase" evidence="8">
    <location>
        <begin position="400"/>
        <end position="617"/>
    </location>
</feature>
<dbReference type="InterPro" id="IPR003594">
    <property type="entry name" value="HATPase_dom"/>
</dbReference>
<dbReference type="GO" id="GO:0006355">
    <property type="term" value="P:regulation of DNA-templated transcription"/>
    <property type="evidence" value="ECO:0007669"/>
    <property type="project" value="InterPro"/>
</dbReference>
<dbReference type="Gene3D" id="1.10.287.130">
    <property type="match status" value="1"/>
</dbReference>
<dbReference type="CDD" id="cd00082">
    <property type="entry name" value="HisKA"/>
    <property type="match status" value="1"/>
</dbReference>
<evidence type="ECO:0000313" key="12">
    <source>
        <dbReference type="Proteomes" id="UP000001918"/>
    </source>
</evidence>
<dbReference type="Proteomes" id="UP000001918">
    <property type="component" value="Chromosome"/>
</dbReference>
<keyword evidence="12" id="KW-1185">Reference proteome</keyword>
<dbReference type="STRING" id="471852.Tcur_0094"/>
<dbReference type="Pfam" id="PF00989">
    <property type="entry name" value="PAS"/>
    <property type="match status" value="2"/>
</dbReference>
<dbReference type="InterPro" id="IPR005467">
    <property type="entry name" value="His_kinase_dom"/>
</dbReference>
<dbReference type="InterPro" id="IPR036097">
    <property type="entry name" value="HisK_dim/P_sf"/>
</dbReference>
<accession>D1ADJ2</accession>
<dbReference type="PROSITE" id="PS50112">
    <property type="entry name" value="PAS"/>
    <property type="match status" value="2"/>
</dbReference>
<dbReference type="Pfam" id="PF00512">
    <property type="entry name" value="HisKA"/>
    <property type="match status" value="1"/>
</dbReference>
<dbReference type="SUPFAM" id="SSF55781">
    <property type="entry name" value="GAF domain-like"/>
    <property type="match status" value="1"/>
</dbReference>
<dbReference type="SMART" id="SM00388">
    <property type="entry name" value="HisKA"/>
    <property type="match status" value="1"/>
</dbReference>
<keyword evidence="5" id="KW-0808">Transferase</keyword>
<dbReference type="PANTHER" id="PTHR43711">
    <property type="entry name" value="TWO-COMPONENT HISTIDINE KINASE"/>
    <property type="match status" value="1"/>
</dbReference>
<evidence type="ECO:0000259" key="10">
    <source>
        <dbReference type="PROSITE" id="PS50113"/>
    </source>
</evidence>
<dbReference type="KEGG" id="tcu:Tcur_0094"/>
<evidence type="ECO:0000313" key="11">
    <source>
        <dbReference type="EMBL" id="ACY95702.1"/>
    </source>
</evidence>
<dbReference type="eggNOG" id="COG2205">
    <property type="taxonomic scope" value="Bacteria"/>
</dbReference>
<comment type="subcellular location">
    <subcellularLocation>
        <location evidence="2">Cell membrane</location>
    </subcellularLocation>
</comment>
<feature type="domain" description="PAS" evidence="9">
    <location>
        <begin position="11"/>
        <end position="80"/>
    </location>
</feature>
<gene>
    <name evidence="11" type="ordered locus">Tcur_0094</name>
</gene>
<dbReference type="SUPFAM" id="SSF47384">
    <property type="entry name" value="Homodimeric domain of signal transducing histidine kinase"/>
    <property type="match status" value="1"/>
</dbReference>
<evidence type="ECO:0000256" key="2">
    <source>
        <dbReference type="ARBA" id="ARBA00004236"/>
    </source>
</evidence>
<evidence type="ECO:0000256" key="1">
    <source>
        <dbReference type="ARBA" id="ARBA00000085"/>
    </source>
</evidence>
<dbReference type="Gene3D" id="3.30.565.10">
    <property type="entry name" value="Histidine kinase-like ATPase, C-terminal domain"/>
    <property type="match status" value="1"/>
</dbReference>
<evidence type="ECO:0000259" key="8">
    <source>
        <dbReference type="PROSITE" id="PS50109"/>
    </source>
</evidence>
<dbReference type="EMBL" id="CP001738">
    <property type="protein sequence ID" value="ACY95702.1"/>
    <property type="molecule type" value="Genomic_DNA"/>
</dbReference>
<dbReference type="InterPro" id="IPR003018">
    <property type="entry name" value="GAF"/>
</dbReference>
<proteinExistence type="predicted"/>
<dbReference type="InterPro" id="IPR013767">
    <property type="entry name" value="PAS_fold"/>
</dbReference>
<dbReference type="InterPro" id="IPR036890">
    <property type="entry name" value="HATPase_C_sf"/>
</dbReference>
<comment type="catalytic activity">
    <reaction evidence="1">
        <text>ATP + protein L-histidine = ADP + protein N-phospho-L-histidine.</text>
        <dbReference type="EC" id="2.7.13.3"/>
    </reaction>
</comment>
<dbReference type="eggNOG" id="COG2203">
    <property type="taxonomic scope" value="Bacteria"/>
</dbReference>
<evidence type="ECO:0000256" key="4">
    <source>
        <dbReference type="ARBA" id="ARBA00022553"/>
    </source>
</evidence>
<dbReference type="RefSeq" id="WP_012850486.1">
    <property type="nucleotide sequence ID" value="NC_013510.1"/>
</dbReference>
<dbReference type="InterPro" id="IPR003661">
    <property type="entry name" value="HisK_dim/P_dom"/>
</dbReference>
<sequence length="621" mass="66695">MTDVGQAPGGQDAIVRAVIECAADAIVAIDPRFRVTLWNPAAERLFGWSAAEVLGQLPPIIPDELRAEQNAVLERVREGGQLSVATRRLRRDGQLIDVRIDTSPLHDADGRLLGWMGVYHPVAETDAAQHQLAERARLVRRLNDVVADLNAERDLPAVLDRITTALVELTGADAGGFVQIKGRSLELVSVQGLPERLRGTVTELDSSLVDELLRSGKPVLLAGARRVDEAIRAHLPGLHTVALGLSYLQNRPYGALYALFSGRKAGDTELELLELLAGHAGVAVGNAVAYADAVRQQAHERAVIDSSADGIVVLDAAGIVRQWNPAAARLTGLPAEQVIGRPPPLQIPEPGCTLTVRLESGTWVNMLCSQVEETGELVVDLRDVTEAKALEEAKDLFLATAGHELRTPITVVQGFASTLVSRWDKLGDAERRAAVETIAERARALARLVEHLLLGSRAGTGELKVTIEHFDLGRLLEASVAGFRSLSDLHRVELEVAPDLPKVAGDWMATDIILGQLLENAFKYSPDGGTVTVRAWAEGDELVVTVADRGVGIAPGDHERIFERFFQGDSGDRRRFGGIGLGLYIVKRLAQAQRGDVAAHSRPGGGTVMRLTLPAAHASGD</sequence>
<dbReference type="Gene3D" id="3.30.450.40">
    <property type="match status" value="1"/>
</dbReference>
<evidence type="ECO:0000256" key="6">
    <source>
        <dbReference type="ARBA" id="ARBA00022777"/>
    </source>
</evidence>
<name>D1ADJ2_THECD</name>
<keyword evidence="4" id="KW-0597">Phosphoprotein</keyword>
<dbReference type="SUPFAM" id="SSF55874">
    <property type="entry name" value="ATPase domain of HSP90 chaperone/DNA topoisomerase II/histidine kinase"/>
    <property type="match status" value="1"/>
</dbReference>
<evidence type="ECO:0000256" key="5">
    <source>
        <dbReference type="ARBA" id="ARBA00022679"/>
    </source>
</evidence>
<dbReference type="InterPro" id="IPR004358">
    <property type="entry name" value="Sig_transdc_His_kin-like_C"/>
</dbReference>
<dbReference type="SMART" id="SM00065">
    <property type="entry name" value="GAF"/>
    <property type="match status" value="1"/>
</dbReference>
<dbReference type="GO" id="GO:0000155">
    <property type="term" value="F:phosphorelay sensor kinase activity"/>
    <property type="evidence" value="ECO:0007669"/>
    <property type="project" value="InterPro"/>
</dbReference>